<organism evidence="1 2">
    <name type="scientific">Ixodes persulcatus</name>
    <name type="common">Taiga tick</name>
    <dbReference type="NCBI Taxonomy" id="34615"/>
    <lineage>
        <taxon>Eukaryota</taxon>
        <taxon>Metazoa</taxon>
        <taxon>Ecdysozoa</taxon>
        <taxon>Arthropoda</taxon>
        <taxon>Chelicerata</taxon>
        <taxon>Arachnida</taxon>
        <taxon>Acari</taxon>
        <taxon>Parasitiformes</taxon>
        <taxon>Ixodida</taxon>
        <taxon>Ixodoidea</taxon>
        <taxon>Ixodidae</taxon>
        <taxon>Ixodinae</taxon>
        <taxon>Ixodes</taxon>
    </lineage>
</organism>
<reference evidence="1 2" key="1">
    <citation type="journal article" date="2020" name="Cell">
        <title>Large-Scale Comparative Analyses of Tick Genomes Elucidate Their Genetic Diversity and Vector Capacities.</title>
        <authorList>
            <consortium name="Tick Genome and Microbiome Consortium (TIGMIC)"/>
            <person name="Jia N."/>
            <person name="Wang J."/>
            <person name="Shi W."/>
            <person name="Du L."/>
            <person name="Sun Y."/>
            <person name="Zhan W."/>
            <person name="Jiang J.F."/>
            <person name="Wang Q."/>
            <person name="Zhang B."/>
            <person name="Ji P."/>
            <person name="Bell-Sakyi L."/>
            <person name="Cui X.M."/>
            <person name="Yuan T.T."/>
            <person name="Jiang B.G."/>
            <person name="Yang W.F."/>
            <person name="Lam T.T."/>
            <person name="Chang Q.C."/>
            <person name="Ding S.J."/>
            <person name="Wang X.J."/>
            <person name="Zhu J.G."/>
            <person name="Ruan X.D."/>
            <person name="Zhao L."/>
            <person name="Wei J.T."/>
            <person name="Ye R.Z."/>
            <person name="Que T.C."/>
            <person name="Du C.H."/>
            <person name="Zhou Y.H."/>
            <person name="Cheng J.X."/>
            <person name="Dai P.F."/>
            <person name="Guo W.B."/>
            <person name="Han X.H."/>
            <person name="Huang E.J."/>
            <person name="Li L.F."/>
            <person name="Wei W."/>
            <person name="Gao Y.C."/>
            <person name="Liu J.Z."/>
            <person name="Shao H.Z."/>
            <person name="Wang X."/>
            <person name="Wang C.C."/>
            <person name="Yang T.C."/>
            <person name="Huo Q.B."/>
            <person name="Li W."/>
            <person name="Chen H.Y."/>
            <person name="Chen S.E."/>
            <person name="Zhou L.G."/>
            <person name="Ni X.B."/>
            <person name="Tian J.H."/>
            <person name="Sheng Y."/>
            <person name="Liu T."/>
            <person name="Pan Y.S."/>
            <person name="Xia L.Y."/>
            <person name="Li J."/>
            <person name="Zhao F."/>
            <person name="Cao W.C."/>
        </authorList>
    </citation>
    <scope>NUCLEOTIDE SEQUENCE [LARGE SCALE GENOMIC DNA]</scope>
    <source>
        <strain evidence="1">Iper-2018</strain>
    </source>
</reference>
<proteinExistence type="predicted"/>
<dbReference type="Proteomes" id="UP000805193">
    <property type="component" value="Unassembled WGS sequence"/>
</dbReference>
<dbReference type="EMBL" id="JABSTQ010009229">
    <property type="protein sequence ID" value="KAG0431383.1"/>
    <property type="molecule type" value="Genomic_DNA"/>
</dbReference>
<comment type="caution">
    <text evidence="1">The sequence shown here is derived from an EMBL/GenBank/DDBJ whole genome shotgun (WGS) entry which is preliminary data.</text>
</comment>
<evidence type="ECO:0000313" key="1">
    <source>
        <dbReference type="EMBL" id="KAG0431383.1"/>
    </source>
</evidence>
<gene>
    <name evidence="1" type="ORF">HPB47_021835</name>
</gene>
<accession>A0AC60QBR2</accession>
<keyword evidence="2" id="KW-1185">Reference proteome</keyword>
<sequence>MHPDRDVERRQARIAPLSRSWKSREGTLYVYRAGPVSGIATTALSDAQGRLLRIASIRARSADQAEETAIALAITPGYMGQGGNEAANAAARDALNRDSPLAPEASDYGLPYNKFLKSLLTHCLRGTRNSSRHRQRFPLVTRH</sequence>
<evidence type="ECO:0000313" key="2">
    <source>
        <dbReference type="Proteomes" id="UP000805193"/>
    </source>
</evidence>
<protein>
    <submittedName>
        <fullName evidence="1">Uncharacterized protein</fullName>
    </submittedName>
</protein>
<name>A0AC60QBR2_IXOPE</name>